<dbReference type="EMBL" id="AMCI01009344">
    <property type="protein sequence ID" value="EJW89669.1"/>
    <property type="molecule type" value="Genomic_DNA"/>
</dbReference>
<sequence>MTSVFPRGKKKLAISMASSNNPPPLLRKSMMSEVIPCFFKSRKACLNSLDGFPENVLRLM</sequence>
<proteinExistence type="predicted"/>
<organism evidence="1">
    <name type="scientific">gut metagenome</name>
    <dbReference type="NCBI Taxonomy" id="749906"/>
    <lineage>
        <taxon>unclassified sequences</taxon>
        <taxon>metagenomes</taxon>
        <taxon>organismal metagenomes</taxon>
    </lineage>
</organism>
<evidence type="ECO:0000313" key="1">
    <source>
        <dbReference type="EMBL" id="EJW89669.1"/>
    </source>
</evidence>
<gene>
    <name evidence="1" type="ORF">EVA_22221</name>
</gene>
<comment type="caution">
    <text evidence="1">The sequence shown here is derived from an EMBL/GenBank/DDBJ whole genome shotgun (WGS) entry which is preliminary data.</text>
</comment>
<accession>J9FQN4</accession>
<protein>
    <submittedName>
        <fullName evidence="1">Uncharacterized protein</fullName>
    </submittedName>
</protein>
<reference evidence="1" key="1">
    <citation type="journal article" date="2012" name="PLoS ONE">
        <title>Gene sets for utilization of primary and secondary nutrition supplies in the distal gut of endangered iberian lynx.</title>
        <authorList>
            <person name="Alcaide M."/>
            <person name="Messina E."/>
            <person name="Richter M."/>
            <person name="Bargiela R."/>
            <person name="Peplies J."/>
            <person name="Huws S.A."/>
            <person name="Newbold C.J."/>
            <person name="Golyshin P.N."/>
            <person name="Simon M.A."/>
            <person name="Lopez G."/>
            <person name="Yakimov M.M."/>
            <person name="Ferrer M."/>
        </authorList>
    </citation>
    <scope>NUCLEOTIDE SEQUENCE</scope>
</reference>
<dbReference type="AlphaFoldDB" id="J9FQN4"/>
<name>J9FQN4_9ZZZZ</name>